<name>A0A1W0W9W8_HYPEX</name>
<organism evidence="5 6">
    <name type="scientific">Hypsibius exemplaris</name>
    <name type="common">Freshwater tardigrade</name>
    <dbReference type="NCBI Taxonomy" id="2072580"/>
    <lineage>
        <taxon>Eukaryota</taxon>
        <taxon>Metazoa</taxon>
        <taxon>Ecdysozoa</taxon>
        <taxon>Tardigrada</taxon>
        <taxon>Eutardigrada</taxon>
        <taxon>Parachela</taxon>
        <taxon>Hypsibioidea</taxon>
        <taxon>Hypsibiidae</taxon>
        <taxon>Hypsibius</taxon>
    </lineage>
</organism>
<keyword evidence="6" id="KW-1185">Reference proteome</keyword>
<keyword evidence="1 4" id="KW-0732">Signal</keyword>
<dbReference type="EMBL" id="MTYJ01000157">
    <property type="protein sequence ID" value="OQV11958.1"/>
    <property type="molecule type" value="Genomic_DNA"/>
</dbReference>
<protein>
    <recommendedName>
        <fullName evidence="7">Protein sleepless</fullName>
    </recommendedName>
</protein>
<keyword evidence="3" id="KW-0812">Transmembrane</keyword>
<keyword evidence="2" id="KW-0325">Glycoprotein</keyword>
<dbReference type="Pfam" id="PF17064">
    <property type="entry name" value="QVR"/>
    <property type="match status" value="2"/>
</dbReference>
<dbReference type="Proteomes" id="UP000192578">
    <property type="component" value="Unassembled WGS sequence"/>
</dbReference>
<evidence type="ECO:0000256" key="3">
    <source>
        <dbReference type="SAM" id="Phobius"/>
    </source>
</evidence>
<keyword evidence="3" id="KW-0472">Membrane</keyword>
<dbReference type="InterPro" id="IPR050975">
    <property type="entry name" value="Sleep_regulator"/>
</dbReference>
<dbReference type="GO" id="GO:0030431">
    <property type="term" value="P:sleep"/>
    <property type="evidence" value="ECO:0007669"/>
    <property type="project" value="InterPro"/>
</dbReference>
<evidence type="ECO:0000256" key="1">
    <source>
        <dbReference type="ARBA" id="ARBA00022729"/>
    </source>
</evidence>
<evidence type="ECO:0000313" key="6">
    <source>
        <dbReference type="Proteomes" id="UP000192578"/>
    </source>
</evidence>
<feature type="chain" id="PRO_5012370727" description="Protein sleepless" evidence="4">
    <location>
        <begin position="24"/>
        <end position="264"/>
    </location>
</feature>
<comment type="caution">
    <text evidence="5">The sequence shown here is derived from an EMBL/GenBank/DDBJ whole genome shotgun (WGS) entry which is preliminary data.</text>
</comment>
<dbReference type="AlphaFoldDB" id="A0A1W0W9W8"/>
<feature type="signal peptide" evidence="4">
    <location>
        <begin position="1"/>
        <end position="23"/>
    </location>
</feature>
<dbReference type="InterPro" id="IPR031424">
    <property type="entry name" value="QVR-like"/>
</dbReference>
<dbReference type="GO" id="GO:0032222">
    <property type="term" value="P:regulation of synaptic transmission, cholinergic"/>
    <property type="evidence" value="ECO:0007669"/>
    <property type="project" value="InterPro"/>
</dbReference>
<evidence type="ECO:0008006" key="7">
    <source>
        <dbReference type="Google" id="ProtNLM"/>
    </source>
</evidence>
<dbReference type="PANTHER" id="PTHR33562">
    <property type="entry name" value="ATILLA, ISOFORM B-RELATED-RELATED"/>
    <property type="match status" value="1"/>
</dbReference>
<evidence type="ECO:0000256" key="2">
    <source>
        <dbReference type="ARBA" id="ARBA00023180"/>
    </source>
</evidence>
<dbReference type="PANTHER" id="PTHR33562:SF28">
    <property type="entry name" value="PROTEIN QUIVER"/>
    <property type="match status" value="1"/>
</dbReference>
<keyword evidence="3" id="KW-1133">Transmembrane helix</keyword>
<feature type="transmembrane region" description="Helical" evidence="3">
    <location>
        <begin position="245"/>
        <end position="263"/>
    </location>
</feature>
<evidence type="ECO:0000313" key="5">
    <source>
        <dbReference type="EMBL" id="OQV11958.1"/>
    </source>
</evidence>
<proteinExistence type="predicted"/>
<sequence>MDLKTNWIAVILCVGLMVRSSVAALKKCYSCRGQAIVNSNCFDPFNANGITEHNFCAGSCRKIHSVSGTGGYIERLCMMSEFPEDCSREGDDSNYIETCYCNTDNCNGSHRQSRAQFASVASGLSLTMNSSLFGTTVLMFCLISMGSVTVATICYSCHAQENINKECFHPFNKDGEGVKLSSFCSGACRKIHSVSGTGEFIERLCMNDDHPEGCTKTGGYTNYIEVCYCNSDYCNGSHRKHTHSLAVLAGLAAAFFCLIRTLVM</sequence>
<reference evidence="6" key="1">
    <citation type="submission" date="2017-01" db="EMBL/GenBank/DDBJ databases">
        <title>Comparative genomics of anhydrobiosis in the tardigrade Hypsibius dujardini.</title>
        <authorList>
            <person name="Yoshida Y."/>
            <person name="Koutsovoulos G."/>
            <person name="Laetsch D."/>
            <person name="Stevens L."/>
            <person name="Kumar S."/>
            <person name="Horikawa D."/>
            <person name="Ishino K."/>
            <person name="Komine S."/>
            <person name="Tomita M."/>
            <person name="Blaxter M."/>
            <person name="Arakawa K."/>
        </authorList>
    </citation>
    <scope>NUCLEOTIDE SEQUENCE [LARGE SCALE GENOMIC DNA]</scope>
    <source>
        <strain evidence="6">Z151</strain>
    </source>
</reference>
<feature type="transmembrane region" description="Helical" evidence="3">
    <location>
        <begin position="132"/>
        <end position="155"/>
    </location>
</feature>
<accession>A0A1W0W9W8</accession>
<evidence type="ECO:0000256" key="4">
    <source>
        <dbReference type="SAM" id="SignalP"/>
    </source>
</evidence>
<gene>
    <name evidence="5" type="ORF">BV898_13753</name>
</gene>
<dbReference type="CDD" id="cd23589">
    <property type="entry name" value="TFP_LU_ECD_Rtv"/>
    <property type="match status" value="1"/>
</dbReference>